<feature type="domain" description="MOSC" evidence="3">
    <location>
        <begin position="313"/>
        <end position="472"/>
    </location>
</feature>
<dbReference type="Proteomes" id="UP000270230">
    <property type="component" value="Unassembled WGS sequence"/>
</dbReference>
<organism evidence="4 5">
    <name type="scientific">Hortaea werneckii</name>
    <name type="common">Black yeast</name>
    <name type="synonym">Cladosporium werneckii</name>
    <dbReference type="NCBI Taxonomy" id="91943"/>
    <lineage>
        <taxon>Eukaryota</taxon>
        <taxon>Fungi</taxon>
        <taxon>Dikarya</taxon>
        <taxon>Ascomycota</taxon>
        <taxon>Pezizomycotina</taxon>
        <taxon>Dothideomycetes</taxon>
        <taxon>Dothideomycetidae</taxon>
        <taxon>Mycosphaerellales</taxon>
        <taxon>Teratosphaeriaceae</taxon>
        <taxon>Hortaea</taxon>
    </lineage>
</organism>
<evidence type="ECO:0000256" key="2">
    <source>
        <dbReference type="SAM" id="Phobius"/>
    </source>
</evidence>
<dbReference type="GO" id="GO:0003824">
    <property type="term" value="F:catalytic activity"/>
    <property type="evidence" value="ECO:0007669"/>
    <property type="project" value="InterPro"/>
</dbReference>
<comment type="caution">
    <text evidence="4">The sequence shown here is derived from an EMBL/GenBank/DDBJ whole genome shotgun (WGS) entry which is preliminary data.</text>
</comment>
<feature type="region of interest" description="Disordered" evidence="1">
    <location>
        <begin position="167"/>
        <end position="214"/>
    </location>
</feature>
<dbReference type="SUPFAM" id="SSF141673">
    <property type="entry name" value="MOSC N-terminal domain-like"/>
    <property type="match status" value="1"/>
</dbReference>
<reference evidence="4 5" key="1">
    <citation type="journal article" date="2018" name="BMC Genomics">
        <title>Genomic evidence for intraspecific hybridization in a clonal and extremely halotolerant yeast.</title>
        <authorList>
            <person name="Gostincar C."/>
            <person name="Stajich J.E."/>
            <person name="Zupancic J."/>
            <person name="Zalar P."/>
            <person name="Gunde-Cimerman N."/>
        </authorList>
    </citation>
    <scope>NUCLEOTIDE SEQUENCE [LARGE SCALE GENOMIC DNA]</scope>
    <source>
        <strain evidence="4 5">EXF-151</strain>
    </source>
</reference>
<evidence type="ECO:0000313" key="5">
    <source>
        <dbReference type="Proteomes" id="UP000270230"/>
    </source>
</evidence>
<feature type="transmembrane region" description="Helical" evidence="2">
    <location>
        <begin position="20"/>
        <end position="37"/>
    </location>
</feature>
<keyword evidence="2" id="KW-0472">Membrane</keyword>
<sequence length="472" mass="53098">MATLSALFEHYLEYLTNPGVTLSLVLIVLPILFGSYSDSFSLKTVRSTRVPGCLRLGLKKQSNLEDQYHDQDVTSGSKPKVKALFTYPVKSARGVELAASEVQRSGLKYDRMFTFAQLASQAKNAEQKGGAVSEVSHEWDHQWQTITQREIPRLALLETELWLPDPRNKPDIPPHIARGRSRLNPPSEQSRSRSRPRGDTLELERGRKDSGAPEVSSWVANGGCLIIRFPFEPDFNPFGLRTETVTLHLPLMPTSQRRESKRYERDELFICGDAALALNVSNEIDARDLQKLKYFLGVSNPLGLFRIDEHRLRSVKSCIPPDARHGEFKIVFADAFPIGMTGLASIWAIENQLPESKAKGRLDARRFRANIYVTGIKAFEEDEWVKTAIGRRIGGSADELFEEDAEYHVAYRSACSSLQNVDPDTGIKDKHEPYETLKRLRKIEKEAEPCLGVQLIPTFHLGIVKVGDEIGV</sequence>
<dbReference type="InterPro" id="IPR005302">
    <property type="entry name" value="MoCF_Sase_C"/>
</dbReference>
<keyword evidence="2" id="KW-0812">Transmembrane</keyword>
<keyword evidence="2" id="KW-1133">Transmembrane helix</keyword>
<dbReference type="Pfam" id="PF03473">
    <property type="entry name" value="MOSC"/>
    <property type="match status" value="1"/>
</dbReference>
<proteinExistence type="predicted"/>
<dbReference type="AlphaFoldDB" id="A0A3M7C6A7"/>
<dbReference type="GO" id="GO:0030170">
    <property type="term" value="F:pyridoxal phosphate binding"/>
    <property type="evidence" value="ECO:0007669"/>
    <property type="project" value="InterPro"/>
</dbReference>
<dbReference type="Pfam" id="PF03476">
    <property type="entry name" value="MOSC_N"/>
    <property type="match status" value="1"/>
</dbReference>
<evidence type="ECO:0000256" key="1">
    <source>
        <dbReference type="SAM" id="MobiDB-lite"/>
    </source>
</evidence>
<feature type="compositionally biased region" description="Basic and acidic residues" evidence="1">
    <location>
        <begin position="196"/>
        <end position="211"/>
    </location>
</feature>
<name>A0A3M7C6A7_HORWE</name>
<dbReference type="EMBL" id="QWIN01000738">
    <property type="protein sequence ID" value="RMY47514.1"/>
    <property type="molecule type" value="Genomic_DNA"/>
</dbReference>
<dbReference type="InterPro" id="IPR005303">
    <property type="entry name" value="MOCOS_middle"/>
</dbReference>
<gene>
    <name evidence="4" type="ORF">D0865_08618</name>
</gene>
<dbReference type="PROSITE" id="PS51340">
    <property type="entry name" value="MOSC"/>
    <property type="match status" value="1"/>
</dbReference>
<dbReference type="GO" id="GO:0030151">
    <property type="term" value="F:molybdenum ion binding"/>
    <property type="evidence" value="ECO:0007669"/>
    <property type="project" value="InterPro"/>
</dbReference>
<accession>A0A3M7C6A7</accession>
<evidence type="ECO:0000259" key="3">
    <source>
        <dbReference type="PROSITE" id="PS51340"/>
    </source>
</evidence>
<protein>
    <recommendedName>
        <fullName evidence="3">MOSC domain-containing protein</fullName>
    </recommendedName>
</protein>
<dbReference type="OrthoDB" id="17255at2759"/>
<evidence type="ECO:0000313" key="4">
    <source>
        <dbReference type="EMBL" id="RMY47514.1"/>
    </source>
</evidence>